<organism evidence="1 2">
    <name type="scientific">Rhodanobacter spathiphylli B39</name>
    <dbReference type="NCBI Taxonomy" id="1163407"/>
    <lineage>
        <taxon>Bacteria</taxon>
        <taxon>Pseudomonadati</taxon>
        <taxon>Pseudomonadota</taxon>
        <taxon>Gammaproteobacteria</taxon>
        <taxon>Lysobacterales</taxon>
        <taxon>Rhodanobacteraceae</taxon>
        <taxon>Rhodanobacter</taxon>
    </lineage>
</organism>
<proteinExistence type="predicted"/>
<dbReference type="Proteomes" id="UP000003226">
    <property type="component" value="Unassembled WGS sequence"/>
</dbReference>
<keyword evidence="1" id="KW-0067">ATP-binding</keyword>
<evidence type="ECO:0000313" key="2">
    <source>
        <dbReference type="Proteomes" id="UP000003226"/>
    </source>
</evidence>
<keyword evidence="1" id="KW-0347">Helicase</keyword>
<dbReference type="EMBL" id="AJXT01000015">
    <property type="protein sequence ID" value="EIL93689.1"/>
    <property type="molecule type" value="Genomic_DNA"/>
</dbReference>
<sequence length="39" mass="4587">MSALLNTYRQAAVTERKKGNYFEELTLAYLRSEATYRDL</sequence>
<dbReference type="AlphaFoldDB" id="I4W2J8"/>
<keyword evidence="1" id="KW-0378">Hydrolase</keyword>
<reference evidence="1 2" key="1">
    <citation type="journal article" date="2012" name="J. Bacteriol.">
        <title>Genome sequences for six rhodanobacter strains, isolated from soils and the terrestrial subsurface, with variable denitrification capabilities.</title>
        <authorList>
            <person name="Kostka J.E."/>
            <person name="Green S.J."/>
            <person name="Rishishwar L."/>
            <person name="Prakash O."/>
            <person name="Katz L.S."/>
            <person name="Marino-Ramirez L."/>
            <person name="Jordan I.K."/>
            <person name="Munk C."/>
            <person name="Ivanova N."/>
            <person name="Mikhailova N."/>
            <person name="Watson D.B."/>
            <person name="Brown S.D."/>
            <person name="Palumbo A.V."/>
            <person name="Brooks S.C."/>
        </authorList>
    </citation>
    <scope>NUCLEOTIDE SEQUENCE [LARGE SCALE GENOMIC DNA]</scope>
    <source>
        <strain evidence="1 2">B39</strain>
    </source>
</reference>
<keyword evidence="1" id="KW-0547">Nucleotide-binding</keyword>
<dbReference type="GO" id="GO:0004386">
    <property type="term" value="F:helicase activity"/>
    <property type="evidence" value="ECO:0007669"/>
    <property type="project" value="UniProtKB-KW"/>
</dbReference>
<comment type="caution">
    <text evidence="1">The sequence shown here is derived from an EMBL/GenBank/DDBJ whole genome shotgun (WGS) entry which is preliminary data.</text>
</comment>
<gene>
    <name evidence="1" type="ORF">UU7_07596</name>
</gene>
<accession>I4W2J8</accession>
<keyword evidence="2" id="KW-1185">Reference proteome</keyword>
<name>I4W2J8_9GAMM</name>
<protein>
    <submittedName>
        <fullName evidence="1">Helicase domain-containing protein</fullName>
    </submittedName>
</protein>
<evidence type="ECO:0000313" key="1">
    <source>
        <dbReference type="EMBL" id="EIL93689.1"/>
    </source>
</evidence>
<dbReference type="STRING" id="1163407.UU7_07596"/>
<dbReference type="PATRIC" id="fig|1163407.3.peg.1520"/>